<feature type="region of interest" description="Disordered" evidence="16">
    <location>
        <begin position="206"/>
        <end position="227"/>
    </location>
</feature>
<dbReference type="AlphaFoldDB" id="A0A8I5NY99"/>
<feature type="region of interest" description="Disordered" evidence="16">
    <location>
        <begin position="509"/>
        <end position="531"/>
    </location>
</feature>
<feature type="binding site" evidence="14">
    <location>
        <position position="667"/>
    </location>
    <ligand>
        <name>Zn(2+)</name>
        <dbReference type="ChEBI" id="CHEBI:29105"/>
    </ligand>
</feature>
<feature type="compositionally biased region" description="Basic and acidic residues" evidence="16">
    <location>
        <begin position="516"/>
        <end position="531"/>
    </location>
</feature>
<dbReference type="GO" id="GO:0005634">
    <property type="term" value="C:nucleus"/>
    <property type="evidence" value="ECO:0007669"/>
    <property type="project" value="UniProtKB-SubCell"/>
</dbReference>
<dbReference type="Gene3D" id="6.10.250.1550">
    <property type="match status" value="1"/>
</dbReference>
<gene>
    <name evidence="19" type="primary">HDAC4</name>
</gene>
<evidence type="ECO:0000256" key="14">
    <source>
        <dbReference type="PIRSR" id="PIRSR037911-2"/>
    </source>
</evidence>
<dbReference type="InterPro" id="IPR000286">
    <property type="entry name" value="HDACs"/>
</dbReference>
<dbReference type="FunFam" id="3.40.800.20:FF:000002">
    <property type="entry name" value="Histone deacetylase"/>
    <property type="match status" value="1"/>
</dbReference>
<dbReference type="Gene3D" id="3.40.800.20">
    <property type="entry name" value="Histone deacetylase domain"/>
    <property type="match status" value="1"/>
</dbReference>
<keyword evidence="10 12" id="KW-0804">Transcription</keyword>
<keyword evidence="7 14" id="KW-0862">Zinc</keyword>
<feature type="compositionally biased region" description="Polar residues" evidence="16">
    <location>
        <begin position="206"/>
        <end position="226"/>
    </location>
</feature>
<evidence type="ECO:0000313" key="19">
    <source>
        <dbReference type="Ensembl" id="ENSPANP00000060099.1"/>
    </source>
</evidence>
<dbReference type="InterPro" id="IPR024643">
    <property type="entry name" value="Hist_deacetylase_Gln_rich_N"/>
</dbReference>
<feature type="active site" evidence="13">
    <location>
        <position position="803"/>
    </location>
</feature>
<keyword evidence="6 12" id="KW-0378">Hydrolase</keyword>
<evidence type="ECO:0000313" key="20">
    <source>
        <dbReference type="Proteomes" id="UP000028761"/>
    </source>
</evidence>
<reference evidence="19" key="2">
    <citation type="submission" date="2025-08" db="UniProtKB">
        <authorList>
            <consortium name="Ensembl"/>
        </authorList>
    </citation>
    <scope>IDENTIFICATION</scope>
</reference>
<keyword evidence="9 12" id="KW-0805">Transcription regulation</keyword>
<dbReference type="PRINTS" id="PR01270">
    <property type="entry name" value="HDASUPER"/>
</dbReference>
<dbReference type="PANTHER" id="PTHR45364">
    <property type="entry name" value="HISTONE DEACETYLASE 9-RELATED"/>
    <property type="match status" value="1"/>
</dbReference>
<organism evidence="19 20">
    <name type="scientific">Papio anubis</name>
    <name type="common">Olive baboon</name>
    <dbReference type="NCBI Taxonomy" id="9555"/>
    <lineage>
        <taxon>Eukaryota</taxon>
        <taxon>Metazoa</taxon>
        <taxon>Chordata</taxon>
        <taxon>Craniata</taxon>
        <taxon>Vertebrata</taxon>
        <taxon>Euteleostomi</taxon>
        <taxon>Mammalia</taxon>
        <taxon>Eutheria</taxon>
        <taxon>Euarchontoglires</taxon>
        <taxon>Primates</taxon>
        <taxon>Haplorrhini</taxon>
        <taxon>Catarrhini</taxon>
        <taxon>Cercopithecidae</taxon>
        <taxon>Cercopithecinae</taxon>
        <taxon>Papio</taxon>
    </lineage>
</organism>
<comment type="similarity">
    <text evidence="2 12">Belongs to the histone deacetylase family. HD type 2 subfamily.</text>
</comment>
<dbReference type="PANTHER" id="PTHR45364:SF13">
    <property type="entry name" value="HISTONE DEACETYLASE"/>
    <property type="match status" value="1"/>
</dbReference>
<feature type="region of interest" description="Disordered" evidence="16">
    <location>
        <begin position="133"/>
        <end position="166"/>
    </location>
</feature>
<evidence type="ECO:0000256" key="15">
    <source>
        <dbReference type="PIRSR" id="PIRSR037911-3"/>
    </source>
</evidence>
<feature type="binding site" evidence="14">
    <location>
        <position position="675"/>
    </location>
    <ligand>
        <name>Zn(2+)</name>
        <dbReference type="ChEBI" id="CHEBI:29105"/>
    </ligand>
</feature>
<evidence type="ECO:0000256" key="11">
    <source>
        <dbReference type="ARBA" id="ARBA00023242"/>
    </source>
</evidence>
<dbReference type="PIRSF" id="PIRSF037911">
    <property type="entry name" value="HDAC_II_euk"/>
    <property type="match status" value="1"/>
</dbReference>
<feature type="binding site" evidence="14">
    <location>
        <position position="751"/>
    </location>
    <ligand>
        <name>Zn(2+)</name>
        <dbReference type="ChEBI" id="CHEBI:29105"/>
    </ligand>
</feature>
<evidence type="ECO:0000256" key="16">
    <source>
        <dbReference type="SAM" id="MobiDB-lite"/>
    </source>
</evidence>
<evidence type="ECO:0000256" key="5">
    <source>
        <dbReference type="ARBA" id="ARBA00022723"/>
    </source>
</evidence>
<dbReference type="GO" id="GO:0140297">
    <property type="term" value="F:DNA-binding transcription factor binding"/>
    <property type="evidence" value="ECO:0007669"/>
    <property type="project" value="UniProtKB-ARBA"/>
</dbReference>
<comment type="catalytic activity">
    <reaction evidence="12">
        <text>N(6)-acetyl-L-lysyl-[histone] + H2O = L-lysyl-[histone] + acetate</text>
        <dbReference type="Rhea" id="RHEA:58196"/>
        <dbReference type="Rhea" id="RHEA-COMP:9845"/>
        <dbReference type="Rhea" id="RHEA-COMP:11338"/>
        <dbReference type="ChEBI" id="CHEBI:15377"/>
        <dbReference type="ChEBI" id="CHEBI:29969"/>
        <dbReference type="ChEBI" id="CHEBI:30089"/>
        <dbReference type="ChEBI" id="CHEBI:61930"/>
        <dbReference type="EC" id="3.5.1.98"/>
    </reaction>
</comment>
<keyword evidence="5 14" id="KW-0479">Metal-binding</keyword>
<name>A0A8I5NY99_PAPAN</name>
<feature type="compositionally biased region" description="Basic and acidic residues" evidence="16">
    <location>
        <begin position="133"/>
        <end position="163"/>
    </location>
</feature>
<dbReference type="GO" id="GO:0000122">
    <property type="term" value="P:negative regulation of transcription by RNA polymerase II"/>
    <property type="evidence" value="ECO:0007669"/>
    <property type="project" value="InterPro"/>
</dbReference>
<dbReference type="GO" id="GO:0141221">
    <property type="term" value="F:histone deacetylase activity, hydrolytic mechanism"/>
    <property type="evidence" value="ECO:0007669"/>
    <property type="project" value="UniProtKB-EC"/>
</dbReference>
<sequence>MSSQSHPDGLSGRDQPVELLNPARVNHMPSTVDVATALPLQVAPSAVPMDLRLDHQFSLPVAEPALREQQLQQELLALKQKQQIQRQILIAEFQRQHEQLSRQHEAQLHEHIKQQQEMLAMKHQQELLEHQRKLERHRQEQELEKQHREQKLQQLKNKEKGKESAVASTEVKMKLQEFVLNKKKALAHRNLNHCISSDPRYWYGKTQHSSLDQSSPPQSGVSTSYNHPVLGMYDAKDDFPLRKTASEPNLKLRSRLKQKVAERRSSPLLRRKDGPVVTALKKRPLDVTDSACSSAPGSGPSSPNNSSGSVSAENGITPAVPSIPAETSLAHRLVAREGSAAPLPLYTSPSLPNITLGLPATGPAAGTAGQQDAERLTLPALQQRLSLFPGTHLTPYLSTSPLERDGGAAHSPLLQHMVLLEQPPAQAPLVTGLGALPLHAQSLVGADRVSPSIHKLRQHRPLGRTQSAPLPQNAQALQHLVIQQQHQQFLEKHKQQFQQQQLHMNKIIPKPSEPARQPESHPEETEEELREHQALLDEPYLDRLPAQKEAHAPAGVQVKQEPIESDDEEAEPPREVEPGQRQPSEQELLFRQQALLLEQQRIHQLRNYQASMEAAGIPVSFGSHRPLSRAQSSPASATFPVSVQEPPTKPRFTTGLVYDTLMLKHQCTCGSSSSHPEHAGRIQSIWSRLQETGLRGKCECIRGRKATLEELQTVHSEAHTLLYGTNPLNRQKLDSKKLLGSLASVFVRLPCGGVGVDSDTIWNEVHSAGAARLAVGCVVELVFKVATGELKNGFAVVRPPGHHAEESTPMGFCYFNSVAVAAKLLQQRLSVSKILIVDWDVHHGNGTQQAFYSDPSVLYVSLHRYDDGNFFPGSGAPDEVGTGPGVGFNVNMAFTGGLDPPMGDAEYLAAFRTVVMPIASEFAPDVVLVSSGFDAVEGHPTPLGGYNLSARCFGYLTKQLMGLAGGRIVLALEGGHDLTAICDASEACVSALLGNEERSHSDTGLKARHTRNISR</sequence>
<dbReference type="InterPro" id="IPR046949">
    <property type="entry name" value="HDAC4/5/7/9"/>
</dbReference>
<comment type="function">
    <text evidence="12">Responsible for the deacetylation of lysine residues on the N-terminal part of the core histones (H2A, H2B, H3 and H4). Histone deacetylation gives a tag for epigenetic repression and plays an important role in transcriptional regulation, cell cycle progression and developmental events.</text>
</comment>
<feature type="domain" description="Histone deacetylase" evidence="17">
    <location>
        <begin position="675"/>
        <end position="992"/>
    </location>
</feature>
<evidence type="ECO:0000256" key="13">
    <source>
        <dbReference type="PIRSR" id="PIRSR037911-1"/>
    </source>
</evidence>
<dbReference type="Ensembl" id="ENSPANT00000073643.1">
    <property type="protein sequence ID" value="ENSPANP00000060099.1"/>
    <property type="gene ID" value="ENSPANG00000001165.3"/>
</dbReference>
<feature type="compositionally biased region" description="Low complexity" evidence="16">
    <location>
        <begin position="290"/>
        <end position="312"/>
    </location>
</feature>
<feature type="domain" description="Histone deacetylase glutamine rich N-terminal" evidence="18">
    <location>
        <begin position="62"/>
        <end position="152"/>
    </location>
</feature>
<comment type="subcellular location">
    <subcellularLocation>
        <location evidence="1 12">Nucleus</location>
    </subcellularLocation>
</comment>
<proteinExistence type="inferred from homology"/>
<evidence type="ECO:0000256" key="8">
    <source>
        <dbReference type="ARBA" id="ARBA00022853"/>
    </source>
</evidence>
<evidence type="ECO:0000256" key="12">
    <source>
        <dbReference type="PIRNR" id="PIRNR037911"/>
    </source>
</evidence>
<feature type="region of interest" description="Disordered" evidence="16">
    <location>
        <begin position="549"/>
        <end position="585"/>
    </location>
</feature>
<evidence type="ECO:0000256" key="10">
    <source>
        <dbReference type="ARBA" id="ARBA00023163"/>
    </source>
</evidence>
<keyword evidence="20" id="KW-1185">Reference proteome</keyword>
<dbReference type="InterPro" id="IPR023801">
    <property type="entry name" value="His_deacetylse_dom"/>
</dbReference>
<feature type="site" description="Contributes to catalysis" evidence="15">
    <location>
        <position position="976"/>
    </location>
</feature>
<dbReference type="CDD" id="cd10162">
    <property type="entry name" value="ClassIIa_HDAC4_Gln-rich-N"/>
    <property type="match status" value="1"/>
</dbReference>
<dbReference type="SUPFAM" id="SSF52768">
    <property type="entry name" value="Arginase/deacetylase"/>
    <property type="match status" value="1"/>
</dbReference>
<reference evidence="19" key="3">
    <citation type="submission" date="2025-09" db="UniProtKB">
        <authorList>
            <consortium name="Ensembl"/>
        </authorList>
    </citation>
    <scope>IDENTIFICATION</scope>
</reference>
<keyword evidence="4 12" id="KW-0678">Repressor</keyword>
<feature type="compositionally biased region" description="Basic and acidic residues" evidence="16">
    <location>
        <begin position="259"/>
        <end position="274"/>
    </location>
</feature>
<dbReference type="EC" id="3.5.1.98" evidence="3 12"/>
<feature type="region of interest" description="Disordered" evidence="16">
    <location>
        <begin position="240"/>
        <end position="319"/>
    </location>
</feature>
<dbReference type="GO" id="GO:0046872">
    <property type="term" value="F:metal ion binding"/>
    <property type="evidence" value="ECO:0007669"/>
    <property type="project" value="UniProtKB-KW"/>
</dbReference>
<evidence type="ECO:0000256" key="9">
    <source>
        <dbReference type="ARBA" id="ARBA00023015"/>
    </source>
</evidence>
<evidence type="ECO:0000256" key="7">
    <source>
        <dbReference type="ARBA" id="ARBA00022833"/>
    </source>
</evidence>
<reference evidence="19 20" key="1">
    <citation type="submission" date="2012-03" db="EMBL/GenBank/DDBJ databases">
        <title>Whole Genome Assembly of Papio anubis.</title>
        <authorList>
            <person name="Liu Y.L."/>
            <person name="Abraham K.A."/>
            <person name="Akbar H.A."/>
            <person name="Ali S.A."/>
            <person name="Anosike U.A."/>
            <person name="Aqrawi P.A."/>
            <person name="Arias F.A."/>
            <person name="Attaway T.A."/>
            <person name="Awwad R.A."/>
            <person name="Babu C.B."/>
            <person name="Bandaranaike D.B."/>
            <person name="Battles P.B."/>
            <person name="Bell A.B."/>
            <person name="Beltran B.B."/>
            <person name="Berhane-Mersha D.B."/>
            <person name="Bess C.B."/>
            <person name="Bickham C.B."/>
            <person name="Bolden T.B."/>
            <person name="Carter K.C."/>
            <person name="Chau D.C."/>
            <person name="Chavez A.C."/>
            <person name="Clerc-Blankenburg K.C."/>
            <person name="Coyle M.C."/>
            <person name="Dao M.D."/>
            <person name="Davila M.L.D."/>
            <person name="Davy-Carroll L.D."/>
            <person name="Denson S.D."/>
            <person name="Dinh H.D."/>
            <person name="Fernandez S.F."/>
            <person name="Fernando P.F."/>
            <person name="Forbes L.F."/>
            <person name="Francis C.F."/>
            <person name="Francisco L.F."/>
            <person name="Fu Q.F."/>
            <person name="Garcia-Iii R.G."/>
            <person name="Garrett T.G."/>
            <person name="Gross S.G."/>
            <person name="Gubbala S.G."/>
            <person name="Hirani K.H."/>
            <person name="Hogues M.H."/>
            <person name="Hollins B.H."/>
            <person name="Jackson L.J."/>
            <person name="Javaid M.J."/>
            <person name="Jhangiani S.J."/>
            <person name="Johnson A.J."/>
            <person name="Johnson B.J."/>
            <person name="Jones J.J."/>
            <person name="Joshi V.J."/>
            <person name="Kalu J.K."/>
            <person name="Khan N.K."/>
            <person name="Korchina V.K."/>
            <person name="Kovar C.K."/>
            <person name="Lago L.L."/>
            <person name="Lara F.L."/>
            <person name="Le T.-K.L."/>
            <person name="Lee S.L."/>
            <person name="Legall-Iii F.L."/>
            <person name="Lemon S.L."/>
            <person name="Liu J.L."/>
            <person name="Liu Y.-S.L."/>
            <person name="Liyanage D.L."/>
            <person name="Lopez J.L."/>
            <person name="Lorensuhewa L.L."/>
            <person name="Mata R.M."/>
            <person name="Mathew T.M."/>
            <person name="Mercado C.M."/>
            <person name="Mercado I.M."/>
            <person name="Morales K.M."/>
            <person name="Morgan M.M."/>
            <person name="Munidasa M.M."/>
            <person name="Ngo D.N."/>
            <person name="Nguyen L.N."/>
            <person name="Nguyen T.N."/>
            <person name="Nguyen N.N."/>
            <person name="Obregon M.O."/>
            <person name="Okwuonu G.O."/>
            <person name="Ongeri F.O."/>
            <person name="Onwere C.O."/>
            <person name="Osifeso I.O."/>
            <person name="Parra A.P."/>
            <person name="Patil S.P."/>
            <person name="Perez A.P."/>
            <person name="Perez Y.P."/>
            <person name="Pham C.P."/>
            <person name="Pu L.-L.P."/>
            <person name="Puazo M.P."/>
            <person name="Quiroz J.Q."/>
            <person name="Rouhana J.R."/>
            <person name="Ruiz M.R."/>
            <person name="Ruiz S.-J.R."/>
            <person name="Saada N.S."/>
            <person name="Santibanez J.S."/>
            <person name="Scheel M.S."/>
            <person name="Schneider B.S."/>
            <person name="Simmons D.S."/>
            <person name="Sisson I.S."/>
            <person name="Tang L.-Y.T."/>
            <person name="Thornton R.T."/>
            <person name="Tisius J.T."/>
            <person name="Toledanes G.T."/>
            <person name="Trejos Z.T."/>
            <person name="Usmani K.U."/>
            <person name="Varghese R.V."/>
            <person name="Vattathil S.V."/>
            <person name="Vee V.V."/>
            <person name="Walker D.W."/>
            <person name="Weissenberger G.W."/>
            <person name="White C.W."/>
            <person name="Williams A.W."/>
            <person name="Woodworth J.W."/>
            <person name="Wright R.W."/>
            <person name="Zhu Y.Z."/>
            <person name="Han Y.H."/>
            <person name="Newsham I.N."/>
            <person name="Nazareth L.N."/>
            <person name="Worley K.W."/>
            <person name="Muzny D.M."/>
            <person name="Rogers J.R."/>
            <person name="Gibbs R.G."/>
        </authorList>
    </citation>
    <scope>NUCLEOTIDE SEQUENCE [LARGE SCALE GENOMIC DNA]</scope>
</reference>
<evidence type="ECO:0000259" key="17">
    <source>
        <dbReference type="Pfam" id="PF00850"/>
    </source>
</evidence>
<evidence type="ECO:0000256" key="3">
    <source>
        <dbReference type="ARBA" id="ARBA00012111"/>
    </source>
</evidence>
<protein>
    <recommendedName>
        <fullName evidence="3 12">Histone deacetylase</fullName>
        <ecNumber evidence="3 12">3.5.1.98</ecNumber>
    </recommendedName>
</protein>
<evidence type="ECO:0000256" key="1">
    <source>
        <dbReference type="ARBA" id="ARBA00004123"/>
    </source>
</evidence>
<dbReference type="Pfam" id="PF00850">
    <property type="entry name" value="Hist_deacetyl"/>
    <property type="match status" value="1"/>
</dbReference>
<keyword evidence="8 12" id="KW-0156">Chromatin regulator</keyword>
<evidence type="ECO:0000256" key="2">
    <source>
        <dbReference type="ARBA" id="ARBA00007738"/>
    </source>
</evidence>
<dbReference type="GeneTree" id="ENSGT00940000157440"/>
<dbReference type="Pfam" id="PF12203">
    <property type="entry name" value="HDAC4_Gln"/>
    <property type="match status" value="1"/>
</dbReference>
<dbReference type="InterPro" id="IPR023696">
    <property type="entry name" value="Ureohydrolase_dom_sf"/>
</dbReference>
<keyword evidence="11" id="KW-0539">Nucleus</keyword>
<dbReference type="InterPro" id="IPR037138">
    <property type="entry name" value="His_deacetylse_dom_sf"/>
</dbReference>
<feature type="binding site" evidence="14">
    <location>
        <position position="669"/>
    </location>
    <ligand>
        <name>Zn(2+)</name>
        <dbReference type="ChEBI" id="CHEBI:29105"/>
    </ligand>
</feature>
<accession>A0A8I5NY99</accession>
<dbReference type="Proteomes" id="UP000028761">
    <property type="component" value="Chromosome 10"/>
</dbReference>
<evidence type="ECO:0000256" key="4">
    <source>
        <dbReference type="ARBA" id="ARBA00022491"/>
    </source>
</evidence>
<evidence type="ECO:0000259" key="18">
    <source>
        <dbReference type="Pfam" id="PF12203"/>
    </source>
</evidence>
<evidence type="ECO:0000256" key="6">
    <source>
        <dbReference type="ARBA" id="ARBA00022801"/>
    </source>
</evidence>